<evidence type="ECO:0000313" key="4">
    <source>
        <dbReference type="Proteomes" id="UP001597282"/>
    </source>
</evidence>
<feature type="signal peptide" evidence="1">
    <location>
        <begin position="1"/>
        <end position="25"/>
    </location>
</feature>
<feature type="chain" id="PRO_5047266098" evidence="1">
    <location>
        <begin position="26"/>
        <end position="385"/>
    </location>
</feature>
<evidence type="ECO:0000259" key="2">
    <source>
        <dbReference type="Pfam" id="PF13529"/>
    </source>
</evidence>
<protein>
    <submittedName>
        <fullName evidence="3">Peptidase C39 family protein</fullName>
    </submittedName>
</protein>
<dbReference type="InterPro" id="IPR039563">
    <property type="entry name" value="Peptidase_C39_single_dom"/>
</dbReference>
<sequence length="385" mass="42923">MKERLGFVALSLLLILGIWSPMAEAQGKVGNKSFREVKDFKGGHFDGTHKKGSNLVLNRNRLHKGTDPSGRYHGGDYYYGRWTAPVDAVDFDEGIASWQAVTPEGTWVEVELRARTEVGWTGWYSMGVWHSHDQPFPRHSVSGQKDEQGRVATDTLLMNHPASQVQARVTLFTENRLLTPTFRSLGLTLSLGENEPGRVPFGGVPSSLDVPMRSQMIYPDGGEVWCSPTSTSMVMAYWANITGKSQWNRSVPTVVKGVWDSVYNGAGNWPFNTAYAASRGLEGKVVRMENMAELERWVETGVPVIISLAFEKGELTGSPIQSSNGHLLVVRGFDKHGDVLVNDPAGPADDQVRFTYKRSELEKLWLKHSNGTTYLIYPPRWKTPR</sequence>
<dbReference type="EMBL" id="JBHTNU010000007">
    <property type="protein sequence ID" value="MFD1427112.1"/>
    <property type="molecule type" value="Genomic_DNA"/>
</dbReference>
<proteinExistence type="predicted"/>
<evidence type="ECO:0000256" key="1">
    <source>
        <dbReference type="SAM" id="SignalP"/>
    </source>
</evidence>
<comment type="caution">
    <text evidence="3">The sequence shown here is derived from an EMBL/GenBank/DDBJ whole genome shotgun (WGS) entry which is preliminary data.</text>
</comment>
<dbReference type="RefSeq" id="WP_380164825.1">
    <property type="nucleotide sequence ID" value="NZ_JBHTNU010000007.1"/>
</dbReference>
<keyword evidence="1" id="KW-0732">Signal</keyword>
<evidence type="ECO:0000313" key="3">
    <source>
        <dbReference type="EMBL" id="MFD1427112.1"/>
    </source>
</evidence>
<dbReference type="Proteomes" id="UP001597282">
    <property type="component" value="Unassembled WGS sequence"/>
</dbReference>
<feature type="domain" description="Peptidase C39-like" evidence="2">
    <location>
        <begin position="208"/>
        <end position="345"/>
    </location>
</feature>
<gene>
    <name evidence="3" type="ORF">ACFQ4Y_09260</name>
</gene>
<dbReference type="Gene3D" id="3.90.70.10">
    <property type="entry name" value="Cysteine proteinases"/>
    <property type="match status" value="1"/>
</dbReference>
<name>A0ABW4C9M8_9BACL</name>
<organism evidence="3 4">
    <name type="scientific">Kroppenstedtia sanguinis</name>
    <dbReference type="NCBI Taxonomy" id="1380684"/>
    <lineage>
        <taxon>Bacteria</taxon>
        <taxon>Bacillati</taxon>
        <taxon>Bacillota</taxon>
        <taxon>Bacilli</taxon>
        <taxon>Bacillales</taxon>
        <taxon>Thermoactinomycetaceae</taxon>
        <taxon>Kroppenstedtia</taxon>
    </lineage>
</organism>
<keyword evidence="4" id="KW-1185">Reference proteome</keyword>
<reference evidence="4" key="1">
    <citation type="journal article" date="2019" name="Int. J. Syst. Evol. Microbiol.">
        <title>The Global Catalogue of Microorganisms (GCM) 10K type strain sequencing project: providing services to taxonomists for standard genome sequencing and annotation.</title>
        <authorList>
            <consortium name="The Broad Institute Genomics Platform"/>
            <consortium name="The Broad Institute Genome Sequencing Center for Infectious Disease"/>
            <person name="Wu L."/>
            <person name="Ma J."/>
        </authorList>
    </citation>
    <scope>NUCLEOTIDE SEQUENCE [LARGE SCALE GENOMIC DNA]</scope>
    <source>
        <strain evidence="4">S1</strain>
    </source>
</reference>
<dbReference type="Pfam" id="PF13529">
    <property type="entry name" value="Peptidase_C39_2"/>
    <property type="match status" value="1"/>
</dbReference>
<accession>A0ABW4C9M8</accession>
<dbReference type="InterPro" id="IPR039564">
    <property type="entry name" value="Peptidase_C39-like"/>
</dbReference>
<dbReference type="CDD" id="cd02549">
    <property type="entry name" value="Peptidase_C39A"/>
    <property type="match status" value="1"/>
</dbReference>